<accession>A0ABX5XJB5</accession>
<dbReference type="EMBL" id="CP036432">
    <property type="protein sequence ID" value="QDV82080.1"/>
    <property type="molecule type" value="Genomic_DNA"/>
</dbReference>
<proteinExistence type="predicted"/>
<protein>
    <submittedName>
        <fullName evidence="1">Uncharacterized protein</fullName>
    </submittedName>
</protein>
<evidence type="ECO:0000313" key="1">
    <source>
        <dbReference type="EMBL" id="QDV82080.1"/>
    </source>
</evidence>
<organism evidence="1 2">
    <name type="scientific">Stieleria magnilauensis</name>
    <dbReference type="NCBI Taxonomy" id="2527963"/>
    <lineage>
        <taxon>Bacteria</taxon>
        <taxon>Pseudomonadati</taxon>
        <taxon>Planctomycetota</taxon>
        <taxon>Planctomycetia</taxon>
        <taxon>Pirellulales</taxon>
        <taxon>Pirellulaceae</taxon>
        <taxon>Stieleria</taxon>
    </lineage>
</organism>
<name>A0ABX5XJB5_9BACT</name>
<keyword evidence="2" id="KW-1185">Reference proteome</keyword>
<sequence length="134" mass="15505">MARNMLYNVVSDFCRNAEVNSMDILGHVLTRTSQWIEHWYVAFTTFDSDLLDRDEWVEFVGGPLDGYRHLVDPAKIYHLPPSLVLPISASRIARFFDMDESESVEPTDLPSSYALYDLVACGDRWCYRFSQEEA</sequence>
<dbReference type="Proteomes" id="UP000318081">
    <property type="component" value="Chromosome"/>
</dbReference>
<evidence type="ECO:0000313" key="2">
    <source>
        <dbReference type="Proteomes" id="UP000318081"/>
    </source>
</evidence>
<reference evidence="1 2" key="1">
    <citation type="submission" date="2019-02" db="EMBL/GenBank/DDBJ databases">
        <title>Deep-cultivation of Planctomycetes and their phenomic and genomic characterization uncovers novel biology.</title>
        <authorList>
            <person name="Wiegand S."/>
            <person name="Jogler M."/>
            <person name="Boedeker C."/>
            <person name="Pinto D."/>
            <person name="Vollmers J."/>
            <person name="Rivas-Marin E."/>
            <person name="Kohn T."/>
            <person name="Peeters S.H."/>
            <person name="Heuer A."/>
            <person name="Rast P."/>
            <person name="Oberbeckmann S."/>
            <person name="Bunk B."/>
            <person name="Jeske O."/>
            <person name="Meyerdierks A."/>
            <person name="Storesund J.E."/>
            <person name="Kallscheuer N."/>
            <person name="Luecker S."/>
            <person name="Lage O.M."/>
            <person name="Pohl T."/>
            <person name="Merkel B.J."/>
            <person name="Hornburger P."/>
            <person name="Mueller R.-W."/>
            <person name="Bruemmer F."/>
            <person name="Labrenz M."/>
            <person name="Spormann A.M."/>
            <person name="Op den Camp H."/>
            <person name="Overmann J."/>
            <person name="Amann R."/>
            <person name="Jetten M.S.M."/>
            <person name="Mascher T."/>
            <person name="Medema M.H."/>
            <person name="Devos D.P."/>
            <person name="Kaster A.-K."/>
            <person name="Ovreas L."/>
            <person name="Rohde M."/>
            <person name="Galperin M.Y."/>
            <person name="Jogler C."/>
        </authorList>
    </citation>
    <scope>NUCLEOTIDE SEQUENCE [LARGE SCALE GENOMIC DNA]</scope>
    <source>
        <strain evidence="1 2">TBK1r</strain>
    </source>
</reference>
<gene>
    <name evidence="1" type="ORF">TBK1r_10050</name>
</gene>